<dbReference type="InterPro" id="IPR000836">
    <property type="entry name" value="PRTase_dom"/>
</dbReference>
<dbReference type="KEGG" id="hba:Hbal_0799"/>
<dbReference type="CDD" id="cd06223">
    <property type="entry name" value="PRTases_typeI"/>
    <property type="match status" value="1"/>
</dbReference>
<dbReference type="Pfam" id="PF00156">
    <property type="entry name" value="Pribosyltran"/>
    <property type="match status" value="1"/>
</dbReference>
<accession>C6XPX6</accession>
<comment type="similarity">
    <text evidence="1">Belongs to the ComF/GntX family.</text>
</comment>
<evidence type="ECO:0000256" key="1">
    <source>
        <dbReference type="ARBA" id="ARBA00008007"/>
    </source>
</evidence>
<reference evidence="4" key="1">
    <citation type="journal article" date="2011" name="J. Bacteriol.">
        <title>Genome sequences of eight morphologically diverse alphaproteobacteria.</title>
        <authorList>
            <consortium name="US DOE Joint Genome Institute"/>
            <person name="Brown P.J."/>
            <person name="Kysela D.T."/>
            <person name="Buechlein A."/>
            <person name="Hemmerich C."/>
            <person name="Brun Y.V."/>
        </authorList>
    </citation>
    <scope>NUCLEOTIDE SEQUENCE [LARGE SCALE GENOMIC DNA]</scope>
    <source>
        <strain evidence="4">ATCC 49814 / DSM 5838 / IFAM 1418</strain>
    </source>
</reference>
<gene>
    <name evidence="3" type="ordered locus">Hbal_0799</name>
</gene>
<organism evidence="3 4">
    <name type="scientific">Hirschia baltica (strain ATCC 49814 / DSM 5838 / IFAM 1418)</name>
    <dbReference type="NCBI Taxonomy" id="582402"/>
    <lineage>
        <taxon>Bacteria</taxon>
        <taxon>Pseudomonadati</taxon>
        <taxon>Pseudomonadota</taxon>
        <taxon>Alphaproteobacteria</taxon>
        <taxon>Hyphomonadales</taxon>
        <taxon>Hyphomonadaceae</taxon>
        <taxon>Hirschia</taxon>
    </lineage>
</organism>
<dbReference type="SUPFAM" id="SSF53271">
    <property type="entry name" value="PRTase-like"/>
    <property type="match status" value="1"/>
</dbReference>
<dbReference type="STRING" id="582402.Hbal_0799"/>
<dbReference type="eggNOG" id="COG1040">
    <property type="taxonomic scope" value="Bacteria"/>
</dbReference>
<evidence type="ECO:0000259" key="2">
    <source>
        <dbReference type="Pfam" id="PF00156"/>
    </source>
</evidence>
<dbReference type="Proteomes" id="UP000002745">
    <property type="component" value="Chromosome"/>
</dbReference>
<keyword evidence="3" id="KW-0328">Glycosyltransferase</keyword>
<evidence type="ECO:0000313" key="3">
    <source>
        <dbReference type="EMBL" id="ACT58493.1"/>
    </source>
</evidence>
<dbReference type="PANTHER" id="PTHR47505">
    <property type="entry name" value="DNA UTILIZATION PROTEIN YHGH"/>
    <property type="match status" value="1"/>
</dbReference>
<dbReference type="Gene3D" id="3.40.50.2020">
    <property type="match status" value="1"/>
</dbReference>
<dbReference type="InterPro" id="IPR029057">
    <property type="entry name" value="PRTase-like"/>
</dbReference>
<keyword evidence="3" id="KW-0808">Transferase</keyword>
<dbReference type="PANTHER" id="PTHR47505:SF1">
    <property type="entry name" value="DNA UTILIZATION PROTEIN YHGH"/>
    <property type="match status" value="1"/>
</dbReference>
<sequence>MTGDQIAGPGLIEVEYWLDIKFLNMPVCCRCGAPFEAMHDVGDAYELVECAACIARKPAFDRARAVFIYDDLTSRIILRFKNGADRNGLKLMSQWCVDVAGDLVRDADFVMAVPLHASRLRSRGYNQSLWLAAAIARRRDLKLAHHILKRRRNTPSQAGRSAVGRQKNVEGAFHIAERHRKKLAGKRVLLVDDVYTTGATVEACCRALKRSGATSVDVITLSRVVSPTDPTI</sequence>
<evidence type="ECO:0000313" key="4">
    <source>
        <dbReference type="Proteomes" id="UP000002745"/>
    </source>
</evidence>
<dbReference type="EMBL" id="CP001678">
    <property type="protein sequence ID" value="ACT58493.1"/>
    <property type="molecule type" value="Genomic_DNA"/>
</dbReference>
<dbReference type="AlphaFoldDB" id="C6XPX6"/>
<dbReference type="InterPro" id="IPR051910">
    <property type="entry name" value="ComF/GntX_DNA_util-trans"/>
</dbReference>
<protein>
    <submittedName>
        <fullName evidence="3">Phosphoribosyltransferase</fullName>
    </submittedName>
</protein>
<dbReference type="HOGENOM" id="CLU_054549_0_0_5"/>
<dbReference type="GO" id="GO:0016757">
    <property type="term" value="F:glycosyltransferase activity"/>
    <property type="evidence" value="ECO:0007669"/>
    <property type="project" value="UniProtKB-KW"/>
</dbReference>
<keyword evidence="4" id="KW-1185">Reference proteome</keyword>
<proteinExistence type="inferred from homology"/>
<name>C6XPX6_HIRBI</name>
<feature type="domain" description="Phosphoribosyltransferase" evidence="2">
    <location>
        <begin position="128"/>
        <end position="223"/>
    </location>
</feature>